<name>A0A803PRG5_CANSA</name>
<accession>A0A803PRG5</accession>
<reference evidence="1" key="1">
    <citation type="submission" date="2018-11" db="EMBL/GenBank/DDBJ databases">
        <authorList>
            <person name="Grassa J C."/>
        </authorList>
    </citation>
    <scope>NUCLEOTIDE SEQUENCE [LARGE SCALE GENOMIC DNA]</scope>
</reference>
<evidence type="ECO:0000313" key="2">
    <source>
        <dbReference type="Proteomes" id="UP000596661"/>
    </source>
</evidence>
<dbReference type="EnsemblPlants" id="evm.model.05.699">
    <property type="protein sequence ID" value="cds.evm.model.05.699"/>
    <property type="gene ID" value="evm.TU.05.699"/>
</dbReference>
<dbReference type="AlphaFoldDB" id="A0A803PRG5"/>
<organism evidence="1 2">
    <name type="scientific">Cannabis sativa</name>
    <name type="common">Hemp</name>
    <name type="synonym">Marijuana</name>
    <dbReference type="NCBI Taxonomy" id="3483"/>
    <lineage>
        <taxon>Eukaryota</taxon>
        <taxon>Viridiplantae</taxon>
        <taxon>Streptophyta</taxon>
        <taxon>Embryophyta</taxon>
        <taxon>Tracheophyta</taxon>
        <taxon>Spermatophyta</taxon>
        <taxon>Magnoliopsida</taxon>
        <taxon>eudicotyledons</taxon>
        <taxon>Gunneridae</taxon>
        <taxon>Pentapetalae</taxon>
        <taxon>rosids</taxon>
        <taxon>fabids</taxon>
        <taxon>Rosales</taxon>
        <taxon>Cannabaceae</taxon>
        <taxon>Cannabis</taxon>
    </lineage>
</organism>
<sequence length="135" mass="14833">MITCLMWSIWSERNKEIHGTKPKRADLICTFSASHLAQYHKVTSTKAAANDVDSNRSNGQVQHPPIPVRSLSVWQPPAASCFKLNLKATCDNAGAIIGFGALIRDHAGAVIAGFLSLSKGVFLQKKWRLQQCFIV</sequence>
<protein>
    <recommendedName>
        <fullName evidence="3">RNase H type-1 domain-containing protein</fullName>
    </recommendedName>
</protein>
<dbReference type="EMBL" id="UZAU01000440">
    <property type="status" value="NOT_ANNOTATED_CDS"/>
    <property type="molecule type" value="Genomic_DNA"/>
</dbReference>
<evidence type="ECO:0000313" key="1">
    <source>
        <dbReference type="EnsemblPlants" id="cds.evm.model.05.699"/>
    </source>
</evidence>
<proteinExistence type="predicted"/>
<evidence type="ECO:0008006" key="3">
    <source>
        <dbReference type="Google" id="ProtNLM"/>
    </source>
</evidence>
<keyword evidence="2" id="KW-1185">Reference proteome</keyword>
<dbReference type="Gramene" id="evm.model.05.699">
    <property type="protein sequence ID" value="cds.evm.model.05.699"/>
    <property type="gene ID" value="evm.TU.05.699"/>
</dbReference>
<dbReference type="Proteomes" id="UP000596661">
    <property type="component" value="Chromosome 5"/>
</dbReference>
<reference evidence="1" key="2">
    <citation type="submission" date="2021-03" db="UniProtKB">
        <authorList>
            <consortium name="EnsemblPlants"/>
        </authorList>
    </citation>
    <scope>IDENTIFICATION</scope>
</reference>